<proteinExistence type="inferred from homology"/>
<accession>A0A5Q2MIF9</accession>
<dbReference type="PRINTS" id="PR00081">
    <property type="entry name" value="GDHRDH"/>
</dbReference>
<organism evidence="2 3">
    <name type="scientific">Aeromicrobium yanjiei</name>
    <dbReference type="NCBI Taxonomy" id="2662028"/>
    <lineage>
        <taxon>Bacteria</taxon>
        <taxon>Bacillati</taxon>
        <taxon>Actinomycetota</taxon>
        <taxon>Actinomycetes</taxon>
        <taxon>Propionibacteriales</taxon>
        <taxon>Nocardioidaceae</taxon>
        <taxon>Aeromicrobium</taxon>
    </lineage>
</organism>
<comment type="similarity">
    <text evidence="1">Belongs to the short-chain dehydrogenases/reductases (SDR) family.</text>
</comment>
<keyword evidence="3" id="KW-1185">Reference proteome</keyword>
<sequence>MDLGLSGAAVCVQGGTRGMGRAAAECFAREGARVAVLARGQDGIDETVDRLLELGSPDAFGVGTDLSDAGEIDESFSRIADRWGHLNTLVNAVGAPTHHHPWHEATDEQWGLAFTLGVLAAVRCARAAHPLLKAAPWARIVNISAMSTRNHGPGLIEYTAGKSALNSAGKSLSLELSAEGILVNTVSPGAVLSDQVLANLAKLPSDRRPDLDDLGSVMRYMTATFGTRSDIGRVGEPAEVGAVVCFIGSAANSYMTGANINVDGGSAFYA</sequence>
<name>A0A5Q2MIF9_9ACTN</name>
<dbReference type="InterPro" id="IPR036291">
    <property type="entry name" value="NAD(P)-bd_dom_sf"/>
</dbReference>
<dbReference type="SUPFAM" id="SSF51735">
    <property type="entry name" value="NAD(P)-binding Rossmann-fold domains"/>
    <property type="match status" value="1"/>
</dbReference>
<dbReference type="InterPro" id="IPR050259">
    <property type="entry name" value="SDR"/>
</dbReference>
<gene>
    <name evidence="2" type="ORF">GEV26_09460</name>
</gene>
<dbReference type="KEGG" id="aef:GEV26_09460"/>
<protein>
    <submittedName>
        <fullName evidence="2">SDR family oxidoreductase</fullName>
    </submittedName>
</protein>
<dbReference type="PANTHER" id="PTHR42879">
    <property type="entry name" value="3-OXOACYL-(ACYL-CARRIER-PROTEIN) REDUCTASE"/>
    <property type="match status" value="1"/>
</dbReference>
<dbReference type="AlphaFoldDB" id="A0A5Q2MIF9"/>
<dbReference type="RefSeq" id="WP_153652837.1">
    <property type="nucleotide sequence ID" value="NZ_CP045737.1"/>
</dbReference>
<dbReference type="Proteomes" id="UP000392064">
    <property type="component" value="Chromosome"/>
</dbReference>
<evidence type="ECO:0000313" key="2">
    <source>
        <dbReference type="EMBL" id="QGG41569.1"/>
    </source>
</evidence>
<evidence type="ECO:0000256" key="1">
    <source>
        <dbReference type="ARBA" id="ARBA00006484"/>
    </source>
</evidence>
<reference evidence="2 3" key="1">
    <citation type="submission" date="2019-11" db="EMBL/GenBank/DDBJ databases">
        <authorList>
            <person name="Li J."/>
        </authorList>
    </citation>
    <scope>NUCLEOTIDE SEQUENCE [LARGE SCALE GENOMIC DNA]</scope>
    <source>
        <strain evidence="2 3">MF47</strain>
    </source>
</reference>
<dbReference type="Pfam" id="PF13561">
    <property type="entry name" value="adh_short_C2"/>
    <property type="match status" value="1"/>
</dbReference>
<dbReference type="EMBL" id="CP045737">
    <property type="protein sequence ID" value="QGG41569.1"/>
    <property type="molecule type" value="Genomic_DNA"/>
</dbReference>
<dbReference type="InterPro" id="IPR002347">
    <property type="entry name" value="SDR_fam"/>
</dbReference>
<evidence type="ECO:0000313" key="3">
    <source>
        <dbReference type="Proteomes" id="UP000392064"/>
    </source>
</evidence>
<dbReference type="CDD" id="cd05233">
    <property type="entry name" value="SDR_c"/>
    <property type="match status" value="1"/>
</dbReference>
<dbReference type="Gene3D" id="3.40.50.720">
    <property type="entry name" value="NAD(P)-binding Rossmann-like Domain"/>
    <property type="match status" value="1"/>
</dbReference>